<evidence type="ECO:0000259" key="3">
    <source>
        <dbReference type="Pfam" id="PF13968"/>
    </source>
</evidence>
<dbReference type="PANTHER" id="PTHR31325">
    <property type="entry name" value="OS01G0798800 PROTEIN-RELATED"/>
    <property type="match status" value="1"/>
</dbReference>
<dbReference type="Pfam" id="PF13968">
    <property type="entry name" value="DUF4220"/>
    <property type="match status" value="1"/>
</dbReference>
<evidence type="ECO:0000256" key="2">
    <source>
        <dbReference type="SAM" id="Phobius"/>
    </source>
</evidence>
<keyword evidence="2" id="KW-1133">Transmembrane helix</keyword>
<name>A0AAD9Z2T4_9ROSI</name>
<feature type="transmembrane region" description="Helical" evidence="2">
    <location>
        <begin position="121"/>
        <end position="141"/>
    </location>
</feature>
<feature type="transmembrane region" description="Helical" evidence="2">
    <location>
        <begin position="92"/>
        <end position="114"/>
    </location>
</feature>
<keyword evidence="5" id="KW-1185">Reference proteome</keyword>
<evidence type="ECO:0000256" key="1">
    <source>
        <dbReference type="SAM" id="MobiDB-lite"/>
    </source>
</evidence>
<dbReference type="EMBL" id="JANJYJ010000916">
    <property type="protein sequence ID" value="KAK3170449.1"/>
    <property type="molecule type" value="Genomic_DNA"/>
</dbReference>
<keyword evidence="2" id="KW-0472">Membrane</keyword>
<feature type="transmembrane region" description="Helical" evidence="2">
    <location>
        <begin position="47"/>
        <end position="69"/>
    </location>
</feature>
<organism evidence="4 5">
    <name type="scientific">Dipteronia sinensis</name>
    <dbReference type="NCBI Taxonomy" id="43782"/>
    <lineage>
        <taxon>Eukaryota</taxon>
        <taxon>Viridiplantae</taxon>
        <taxon>Streptophyta</taxon>
        <taxon>Embryophyta</taxon>
        <taxon>Tracheophyta</taxon>
        <taxon>Spermatophyta</taxon>
        <taxon>Magnoliopsida</taxon>
        <taxon>eudicotyledons</taxon>
        <taxon>Gunneridae</taxon>
        <taxon>Pentapetalae</taxon>
        <taxon>rosids</taxon>
        <taxon>malvids</taxon>
        <taxon>Sapindales</taxon>
        <taxon>Sapindaceae</taxon>
        <taxon>Hippocastanoideae</taxon>
        <taxon>Acereae</taxon>
        <taxon>Dipteronia</taxon>
    </lineage>
</organism>
<gene>
    <name evidence="4" type="ORF">Dsin_032700</name>
</gene>
<protein>
    <recommendedName>
        <fullName evidence="3">DUF4220 domain-containing protein</fullName>
    </recommendedName>
</protein>
<comment type="caution">
    <text evidence="4">The sequence shown here is derived from an EMBL/GenBank/DDBJ whole genome shotgun (WGS) entry which is preliminary data.</text>
</comment>
<proteinExistence type="predicted"/>
<evidence type="ECO:0000313" key="5">
    <source>
        <dbReference type="Proteomes" id="UP001281410"/>
    </source>
</evidence>
<reference evidence="4" key="1">
    <citation type="journal article" date="2023" name="Plant J.">
        <title>Genome sequences and population genomics provide insights into the demographic history, inbreeding, and mutation load of two 'living fossil' tree species of Dipteronia.</title>
        <authorList>
            <person name="Feng Y."/>
            <person name="Comes H.P."/>
            <person name="Chen J."/>
            <person name="Zhu S."/>
            <person name="Lu R."/>
            <person name="Zhang X."/>
            <person name="Li P."/>
            <person name="Qiu J."/>
            <person name="Olsen K.M."/>
            <person name="Qiu Y."/>
        </authorList>
    </citation>
    <scope>NUCLEOTIDE SEQUENCE</scope>
    <source>
        <strain evidence="4">NBL</strain>
    </source>
</reference>
<dbReference type="Pfam" id="PF04578">
    <property type="entry name" value="DUF594"/>
    <property type="match status" value="1"/>
</dbReference>
<dbReference type="InterPro" id="IPR025315">
    <property type="entry name" value="DUF4220"/>
</dbReference>
<feature type="transmembrane region" description="Helical" evidence="2">
    <location>
        <begin position="363"/>
        <end position="387"/>
    </location>
</feature>
<dbReference type="Proteomes" id="UP001281410">
    <property type="component" value="Unassembled WGS sequence"/>
</dbReference>
<feature type="transmembrane region" description="Helical" evidence="2">
    <location>
        <begin position="16"/>
        <end position="35"/>
    </location>
</feature>
<feature type="region of interest" description="Disordered" evidence="1">
    <location>
        <begin position="220"/>
        <end position="249"/>
    </location>
</feature>
<keyword evidence="2" id="KW-0812">Transmembrane</keyword>
<accession>A0AAD9Z2T4</accession>
<dbReference type="InterPro" id="IPR007658">
    <property type="entry name" value="DUF594"/>
</dbReference>
<feature type="domain" description="DUF4220" evidence="3">
    <location>
        <begin position="52"/>
        <end position="447"/>
    </location>
</feature>
<dbReference type="AlphaFoldDB" id="A0AAD9Z2T4"/>
<sequence>MVNPIPPGLKKIWDNWNIRGLMLFSLFLQTFLILFAPLRKRTGHKLIIMHIWSVYLVADWAANFAVGLISDSQRDTHDNQCNSSRDPVENSYLLAFWPPFLLLHLGGPDTITAFSLEDNELWLRHLLGLVFQVVAAVYVFLQSLPQTKLAIPTLLMFLAGTIKYLERTRALYLASLDRFRDSMLKEPDPGPNYAKLMDDIASKKEANLPTMIILRGEQKPNPINSVEHSGEKTKPSTSVEHSGEKPKPSTLDDVQVVHYAYHFFEIFKGLIVDLIFSFQERNESREFFHKLSAEDALRVIEVELNFIYEALYTKVQVVHSKFGYCTRFVSFASVVASLSLFYFEVKKSGFHEIDVVITYALFWGAIALDTVAFFMLIFSDWTFAVLYDPKNGSKMLRKYIAATIGWFLIFKRPRCYEDKKRGCKLLATPFLLRRWSGQVPRHNLIKYCLKGLPHNFDKVRDPVYRFTEKFIPAFIRGEDNRFIGLISNGVSQLLGFIYGKVTHLINKVIYRFGLTDFMDEIRYVSHEPLTKELWEFIFTELLDKSKSAEDPEVAKKISSARGNWILEDSGTYPTLEPYLTKVTYDESLLLWHIATELLYHPKVNEDIEKGENEDTKLKHHTEVEVTRDNNKDNGPDHRALSKLLSDYMLYLLVMHPTMMSVEAGIGKIRFRDTCAEANRLFTSKDLGPNEEEEACQEIFDVNLYVEPVTKVKGDRSKSVLFDASKLAQVLNEMDDIKINGKKVNKWELLSKIWVEMLSYAACNCIARTQAQQVSKGGELISFVWLLMAHFGIGRQFQINKGHAITKLIVGK</sequence>
<evidence type="ECO:0000313" key="4">
    <source>
        <dbReference type="EMBL" id="KAK3170449.1"/>
    </source>
</evidence>